<proteinExistence type="predicted"/>
<keyword evidence="1" id="KW-0732">Signal</keyword>
<feature type="chain" id="PRO_5004495965" evidence="1">
    <location>
        <begin position="20"/>
        <end position="335"/>
    </location>
</feature>
<dbReference type="STRING" id="1189612.A33Q_3733"/>
<reference evidence="2 3" key="1">
    <citation type="journal article" date="2013" name="Genome Announc.">
        <title>Draft Genome Sequence of Indibacter alkaliphilus Strain LW1T, Isolated from Lonar Lake, a Haloalkaline Lake in the Buldana District of Maharashtra, India.</title>
        <authorList>
            <person name="Singh A."/>
            <person name="Kumar Jangir P."/>
            <person name="Sharma R."/>
            <person name="Singh A."/>
            <person name="Kumar Pinnaka A."/>
            <person name="Shivaji S."/>
        </authorList>
    </citation>
    <scope>NUCLEOTIDE SEQUENCE [LARGE SCALE GENOMIC DNA]</scope>
    <source>
        <strain evidence="3">CCUG 57479 / KCTC 22604 / LW1</strain>
    </source>
</reference>
<keyword evidence="3" id="KW-1185">Reference proteome</keyword>
<dbReference type="AlphaFoldDB" id="S2D3K9"/>
<dbReference type="SUPFAM" id="SSF69304">
    <property type="entry name" value="Tricorn protease N-terminal domain"/>
    <property type="match status" value="1"/>
</dbReference>
<evidence type="ECO:0000256" key="1">
    <source>
        <dbReference type="SAM" id="SignalP"/>
    </source>
</evidence>
<dbReference type="Pfam" id="PF07676">
    <property type="entry name" value="PD40"/>
    <property type="match status" value="2"/>
</dbReference>
<dbReference type="InterPro" id="IPR011659">
    <property type="entry name" value="WD40"/>
</dbReference>
<dbReference type="RefSeq" id="WP_009036086.1">
    <property type="nucleotide sequence ID" value="NZ_ALWO02000046.1"/>
</dbReference>
<sequence>MKKLIILSSFLFFLSSLYAQSIEDYLSVPFPTSLTANPSGTAVAWVFNEKGERNVFYAESPEYNTIKLTDYKGDIGVEIDQLNFSPDGKYLLFVRGNAPNSKGEPANPAQLQEDLGRVIHFVELAEGEIHEVAKGSSPLFHPKENKFIFIHSGKVYYSGLEKDEKPSELFYARGSQGQFVWRPDGKMLAFSSNRGDHAFLGLLDLETKELSYPDPGMDHDGYPAWNADGTQLAYLRVPNINNQLPFTSLKETYPWTIRVLDLETMKAQEVFKASKGPGSVMVRDLPAVNKRLWWTPSNALVFPDEVHSFLLHRNWVAAYQATFNFFQEQLKKKRN</sequence>
<dbReference type="InterPro" id="IPR011042">
    <property type="entry name" value="6-blade_b-propeller_TolB-like"/>
</dbReference>
<comment type="caution">
    <text evidence="2">The sequence shown here is derived from an EMBL/GenBank/DDBJ whole genome shotgun (WGS) entry which is preliminary data.</text>
</comment>
<evidence type="ECO:0000313" key="3">
    <source>
        <dbReference type="Proteomes" id="UP000006073"/>
    </source>
</evidence>
<name>S2D3K9_INDAL</name>
<organism evidence="2 3">
    <name type="scientific">Indibacter alkaliphilus (strain CCUG 57479 / KCTC 22604 / LW1)</name>
    <dbReference type="NCBI Taxonomy" id="1189612"/>
    <lineage>
        <taxon>Bacteria</taxon>
        <taxon>Pseudomonadati</taxon>
        <taxon>Bacteroidota</taxon>
        <taxon>Cytophagia</taxon>
        <taxon>Cytophagales</taxon>
        <taxon>Cyclobacteriaceae</taxon>
    </lineage>
</organism>
<dbReference type="Gene3D" id="2.120.10.30">
    <property type="entry name" value="TolB, C-terminal domain"/>
    <property type="match status" value="1"/>
</dbReference>
<gene>
    <name evidence="2" type="ORF">A33Q_3733</name>
</gene>
<evidence type="ECO:0000313" key="2">
    <source>
        <dbReference type="EMBL" id="EOZ93474.1"/>
    </source>
</evidence>
<accession>S2D3K9</accession>
<dbReference type="eggNOG" id="COG0823">
    <property type="taxonomic scope" value="Bacteria"/>
</dbReference>
<feature type="signal peptide" evidence="1">
    <location>
        <begin position="1"/>
        <end position="19"/>
    </location>
</feature>
<dbReference type="Proteomes" id="UP000006073">
    <property type="component" value="Unassembled WGS sequence"/>
</dbReference>
<dbReference type="EMBL" id="ALWO02000046">
    <property type="protein sequence ID" value="EOZ93474.1"/>
    <property type="molecule type" value="Genomic_DNA"/>
</dbReference>
<protein>
    <submittedName>
        <fullName evidence="2">Peptidase S9, prolyl oligopeptidase active site domain protein</fullName>
    </submittedName>
</protein>
<dbReference type="OrthoDB" id="9812921at2"/>